<evidence type="ECO:0000256" key="1">
    <source>
        <dbReference type="ARBA" id="ARBA00005417"/>
    </source>
</evidence>
<dbReference type="InterPro" id="IPR017871">
    <property type="entry name" value="ABC_transporter-like_CS"/>
</dbReference>
<keyword evidence="2" id="KW-0813">Transport</keyword>
<dbReference type="AlphaFoldDB" id="A0AAE3G2T8"/>
<dbReference type="PANTHER" id="PTHR42788:SF13">
    <property type="entry name" value="ALIPHATIC SULFONATES IMPORT ATP-BINDING PROTEIN SSUB"/>
    <property type="match status" value="1"/>
</dbReference>
<dbReference type="Gene3D" id="3.40.50.300">
    <property type="entry name" value="P-loop containing nucleotide triphosphate hydrolases"/>
    <property type="match status" value="1"/>
</dbReference>
<evidence type="ECO:0000256" key="2">
    <source>
        <dbReference type="ARBA" id="ARBA00022448"/>
    </source>
</evidence>
<evidence type="ECO:0000256" key="3">
    <source>
        <dbReference type="ARBA" id="ARBA00022741"/>
    </source>
</evidence>
<proteinExistence type="inferred from homology"/>
<dbReference type="SUPFAM" id="SSF52540">
    <property type="entry name" value="P-loop containing nucleoside triphosphate hydrolases"/>
    <property type="match status" value="1"/>
</dbReference>
<comment type="caution">
    <text evidence="6">The sequence shown here is derived from an EMBL/GenBank/DDBJ whole genome shotgun (WGS) entry which is preliminary data.</text>
</comment>
<accession>A0AAE3G2T8</accession>
<dbReference type="InterPro" id="IPR003439">
    <property type="entry name" value="ABC_transporter-like_ATP-bd"/>
</dbReference>
<dbReference type="GO" id="GO:0005524">
    <property type="term" value="F:ATP binding"/>
    <property type="evidence" value="ECO:0007669"/>
    <property type="project" value="UniProtKB-KW"/>
</dbReference>
<dbReference type="Pfam" id="PF00005">
    <property type="entry name" value="ABC_tran"/>
    <property type="match status" value="1"/>
</dbReference>
<dbReference type="PROSITE" id="PS50893">
    <property type="entry name" value="ABC_TRANSPORTER_2"/>
    <property type="match status" value="1"/>
</dbReference>
<keyword evidence="4 6" id="KW-0067">ATP-binding</keyword>
<dbReference type="EMBL" id="JALJXV010000002">
    <property type="protein sequence ID" value="MCP1673661.1"/>
    <property type="molecule type" value="Genomic_DNA"/>
</dbReference>
<dbReference type="CDD" id="cd03293">
    <property type="entry name" value="ABC_NrtD_SsuB_transporters"/>
    <property type="match status" value="1"/>
</dbReference>
<dbReference type="FunFam" id="3.40.50.300:FF:000425">
    <property type="entry name" value="Probable ABC transporter, ATP-binding subunit"/>
    <property type="match status" value="1"/>
</dbReference>
<sequence>MTTLTLSNISKLYPARAGADPLLAVDDVSFRVTQDEFCSILGSSGCGKTTLLKMIAGFEKPTQGEIHVGDSRVRGPDWRRTVVFQDYALFPWMTAERNIGFGLEMKGVPKRERDHIIKEHIELVGLQGFENVYPHQLSGGMKQRVAVARGLAVDPDVLLMDEPFAALDAQNRELMQNEMLRIWESERKMVVLVTHSIDEAIRLSDRIIVMTKGPGRIQEEIKVNAPRPRLEDDPEVMALKRRIRGLLEGNVTEAA</sequence>
<dbReference type="InterPro" id="IPR050166">
    <property type="entry name" value="ABC_transporter_ATP-bind"/>
</dbReference>
<organism evidence="6 7">
    <name type="scientific">Natronocella acetinitrilica</name>
    <dbReference type="NCBI Taxonomy" id="414046"/>
    <lineage>
        <taxon>Bacteria</taxon>
        <taxon>Pseudomonadati</taxon>
        <taxon>Pseudomonadota</taxon>
        <taxon>Gammaproteobacteria</taxon>
        <taxon>Chromatiales</taxon>
        <taxon>Ectothiorhodospiraceae</taxon>
        <taxon>Natronocella</taxon>
    </lineage>
</organism>
<protein>
    <submittedName>
        <fullName evidence="6">NitT/TauT family transport system ATP-binding protein</fullName>
    </submittedName>
</protein>
<keyword evidence="7" id="KW-1185">Reference proteome</keyword>
<dbReference type="InterPro" id="IPR027417">
    <property type="entry name" value="P-loop_NTPase"/>
</dbReference>
<reference evidence="6" key="1">
    <citation type="submission" date="2022-03" db="EMBL/GenBank/DDBJ databases">
        <title>Genomic Encyclopedia of Type Strains, Phase III (KMG-III): the genomes of soil and plant-associated and newly described type strains.</title>
        <authorList>
            <person name="Whitman W."/>
        </authorList>
    </citation>
    <scope>NUCLEOTIDE SEQUENCE</scope>
    <source>
        <strain evidence="6">ANL 6-2</strain>
    </source>
</reference>
<dbReference type="Proteomes" id="UP001205843">
    <property type="component" value="Unassembled WGS sequence"/>
</dbReference>
<dbReference type="RefSeq" id="WP_253474466.1">
    <property type="nucleotide sequence ID" value="NZ_JALJXV010000002.1"/>
</dbReference>
<feature type="domain" description="ABC transporter" evidence="5">
    <location>
        <begin position="4"/>
        <end position="237"/>
    </location>
</feature>
<dbReference type="PROSITE" id="PS00211">
    <property type="entry name" value="ABC_TRANSPORTER_1"/>
    <property type="match status" value="1"/>
</dbReference>
<evidence type="ECO:0000259" key="5">
    <source>
        <dbReference type="PROSITE" id="PS50893"/>
    </source>
</evidence>
<dbReference type="GO" id="GO:0015697">
    <property type="term" value="P:quaternary ammonium group transport"/>
    <property type="evidence" value="ECO:0007669"/>
    <property type="project" value="UniProtKB-ARBA"/>
</dbReference>
<dbReference type="PANTHER" id="PTHR42788">
    <property type="entry name" value="TAURINE IMPORT ATP-BINDING PROTEIN-RELATED"/>
    <property type="match status" value="1"/>
</dbReference>
<evidence type="ECO:0000256" key="4">
    <source>
        <dbReference type="ARBA" id="ARBA00022840"/>
    </source>
</evidence>
<evidence type="ECO:0000313" key="6">
    <source>
        <dbReference type="EMBL" id="MCP1673661.1"/>
    </source>
</evidence>
<name>A0AAE3G2T8_9GAMM</name>
<keyword evidence="3" id="KW-0547">Nucleotide-binding</keyword>
<gene>
    <name evidence="6" type="ORF">J2T57_000760</name>
</gene>
<evidence type="ECO:0000313" key="7">
    <source>
        <dbReference type="Proteomes" id="UP001205843"/>
    </source>
</evidence>
<comment type="similarity">
    <text evidence="1">Belongs to the ABC transporter superfamily.</text>
</comment>
<dbReference type="GO" id="GO:0016887">
    <property type="term" value="F:ATP hydrolysis activity"/>
    <property type="evidence" value="ECO:0007669"/>
    <property type="project" value="InterPro"/>
</dbReference>
<dbReference type="InterPro" id="IPR003593">
    <property type="entry name" value="AAA+_ATPase"/>
</dbReference>
<dbReference type="SMART" id="SM00382">
    <property type="entry name" value="AAA"/>
    <property type="match status" value="1"/>
</dbReference>